<dbReference type="GeneID" id="111251189"/>
<dbReference type="RefSeq" id="XP_022663287.1">
    <property type="nucleotide sequence ID" value="XM_022807552.1"/>
</dbReference>
<dbReference type="EnsemblMetazoa" id="XM_022807552">
    <property type="protein sequence ID" value="XP_022663287"/>
    <property type="gene ID" value="LOC111251189"/>
</dbReference>
<dbReference type="OMA" id="GYRKPNY"/>
<dbReference type="Proteomes" id="UP000594260">
    <property type="component" value="Unplaced"/>
</dbReference>
<feature type="signal peptide" evidence="1">
    <location>
        <begin position="1"/>
        <end position="19"/>
    </location>
</feature>
<evidence type="ECO:0000256" key="1">
    <source>
        <dbReference type="SAM" id="SignalP"/>
    </source>
</evidence>
<keyword evidence="3" id="KW-1185">Reference proteome</keyword>
<keyword evidence="1" id="KW-0732">Signal</keyword>
<feature type="chain" id="PRO_5029470990" evidence="1">
    <location>
        <begin position="20"/>
        <end position="134"/>
    </location>
</feature>
<evidence type="ECO:0000313" key="2">
    <source>
        <dbReference type="EnsemblMetazoa" id="XP_022663287"/>
    </source>
</evidence>
<dbReference type="InParanoid" id="A0A7M7MB41"/>
<proteinExistence type="predicted"/>
<protein>
    <submittedName>
        <fullName evidence="2">Uncharacterized protein</fullName>
    </submittedName>
</protein>
<dbReference type="KEGG" id="vde:111251189"/>
<reference evidence="2" key="1">
    <citation type="submission" date="2021-01" db="UniProtKB">
        <authorList>
            <consortium name="EnsemblMetazoa"/>
        </authorList>
    </citation>
    <scope>IDENTIFICATION</scope>
</reference>
<dbReference type="OrthoDB" id="6478758at2759"/>
<sequence>MKSILLTSCLLGVYMFTVGIEGACQDVGSFMGAWVDDGSAAGLVKSKCSGLNRGTDSWRKRTKVKDSCSSVSRNTPIASFVGKKYRGYAAIFVRCGREGIHVYDQTPHRPLGLRFIPWGGTVANHNAENFFTIH</sequence>
<dbReference type="AlphaFoldDB" id="A0A7M7MB41"/>
<evidence type="ECO:0000313" key="3">
    <source>
        <dbReference type="Proteomes" id="UP000594260"/>
    </source>
</evidence>
<accession>A0A7M7MB41</accession>
<organism evidence="2 3">
    <name type="scientific">Varroa destructor</name>
    <name type="common">Honeybee mite</name>
    <dbReference type="NCBI Taxonomy" id="109461"/>
    <lineage>
        <taxon>Eukaryota</taxon>
        <taxon>Metazoa</taxon>
        <taxon>Ecdysozoa</taxon>
        <taxon>Arthropoda</taxon>
        <taxon>Chelicerata</taxon>
        <taxon>Arachnida</taxon>
        <taxon>Acari</taxon>
        <taxon>Parasitiformes</taxon>
        <taxon>Mesostigmata</taxon>
        <taxon>Gamasina</taxon>
        <taxon>Dermanyssoidea</taxon>
        <taxon>Varroidae</taxon>
        <taxon>Varroa</taxon>
    </lineage>
</organism>
<name>A0A7M7MB41_VARDE</name>